<dbReference type="Proteomes" id="UP001212170">
    <property type="component" value="Unassembled WGS sequence"/>
</dbReference>
<feature type="chain" id="PRO_5047019609" description="Lipoprotein" evidence="1">
    <location>
        <begin position="22"/>
        <end position="201"/>
    </location>
</feature>
<evidence type="ECO:0000256" key="1">
    <source>
        <dbReference type="SAM" id="SignalP"/>
    </source>
</evidence>
<organism evidence="2 3">
    <name type="scientific">Flavobacterium azizsancarii</name>
    <dbReference type="NCBI Taxonomy" id="2961580"/>
    <lineage>
        <taxon>Bacteria</taxon>
        <taxon>Pseudomonadati</taxon>
        <taxon>Bacteroidota</taxon>
        <taxon>Flavobacteriia</taxon>
        <taxon>Flavobacteriales</taxon>
        <taxon>Flavobacteriaceae</taxon>
        <taxon>Flavobacterium</taxon>
    </lineage>
</organism>
<evidence type="ECO:0000313" key="2">
    <source>
        <dbReference type="EMBL" id="MDA6072329.1"/>
    </source>
</evidence>
<dbReference type="EMBL" id="JAMZNK010000058">
    <property type="protein sequence ID" value="MDA6072329.1"/>
    <property type="molecule type" value="Genomic_DNA"/>
</dbReference>
<feature type="signal peptide" evidence="1">
    <location>
        <begin position="1"/>
        <end position="21"/>
    </location>
</feature>
<proteinExistence type="predicted"/>
<protein>
    <recommendedName>
        <fullName evidence="4">Lipoprotein</fullName>
    </recommendedName>
</protein>
<keyword evidence="1" id="KW-0732">Signal</keyword>
<accession>A0ABT4WIB0</accession>
<evidence type="ECO:0000313" key="3">
    <source>
        <dbReference type="Proteomes" id="UP001212170"/>
    </source>
</evidence>
<sequence length="201" mass="23387">MKKIIQIFILLLISVSLLNCASFSTKDFKNDYTTIDNKNLDSFNGKFTFSPIKKFDKKNQHSNIENSKKYINSYNYITNESLKFEDIDSIINGLVNYHIELKISNNTQLNVELFRNNYSIKKQQIMGELKKEGMFYLDNKYLKCTGIPYLFGGCNNNKRRIAISKNNNLIINEAVDNTGAFLFLFWAGPSYNGIYEFKRLD</sequence>
<reference evidence="2 3" key="1">
    <citation type="journal article" date="2023" name="Chemosphere">
        <title>Whole genome analysis of Flavobacterium aziz-sancarii sp. nov., isolated from Ardley Island (Antarctica), revealed a rich resistome and bioremediation potential.</title>
        <authorList>
            <person name="Otur C."/>
            <person name="Okay S."/>
            <person name="Kurt-Kizildogan A."/>
        </authorList>
    </citation>
    <scope>NUCLEOTIDE SEQUENCE [LARGE SCALE GENOMIC DNA]</scope>
    <source>
        <strain evidence="2 3">AC</strain>
    </source>
</reference>
<dbReference type="RefSeq" id="WP_271338306.1">
    <property type="nucleotide sequence ID" value="NZ_JAMZNK010000058.1"/>
</dbReference>
<comment type="caution">
    <text evidence="2">The sequence shown here is derived from an EMBL/GenBank/DDBJ whole genome shotgun (WGS) entry which is preliminary data.</text>
</comment>
<gene>
    <name evidence="2" type="ORF">NJT12_22125</name>
</gene>
<keyword evidence="3" id="KW-1185">Reference proteome</keyword>
<name>A0ABT4WIB0_9FLAO</name>
<evidence type="ECO:0008006" key="4">
    <source>
        <dbReference type="Google" id="ProtNLM"/>
    </source>
</evidence>